<dbReference type="Gene3D" id="1.20.1250.20">
    <property type="entry name" value="MFS general substrate transporter like domains"/>
    <property type="match status" value="1"/>
</dbReference>
<keyword evidence="3 5" id="KW-1133">Transmembrane helix</keyword>
<proteinExistence type="predicted"/>
<dbReference type="PANTHER" id="PTHR23502">
    <property type="entry name" value="MAJOR FACILITATOR SUPERFAMILY"/>
    <property type="match status" value="1"/>
</dbReference>
<feature type="transmembrane region" description="Helical" evidence="5">
    <location>
        <begin position="272"/>
        <end position="293"/>
    </location>
</feature>
<dbReference type="InterPro" id="IPR036259">
    <property type="entry name" value="MFS_trans_sf"/>
</dbReference>
<feature type="transmembrane region" description="Helical" evidence="5">
    <location>
        <begin position="382"/>
        <end position="404"/>
    </location>
</feature>
<name>A0AAN6ZVK3_9PEZI</name>
<feature type="transmembrane region" description="Helical" evidence="5">
    <location>
        <begin position="346"/>
        <end position="370"/>
    </location>
</feature>
<dbReference type="EMBL" id="MU857071">
    <property type="protein sequence ID" value="KAK4150456.1"/>
    <property type="molecule type" value="Genomic_DNA"/>
</dbReference>
<feature type="transmembrane region" description="Helical" evidence="5">
    <location>
        <begin position="20"/>
        <end position="38"/>
    </location>
</feature>
<dbReference type="AlphaFoldDB" id="A0AAN6ZVK3"/>
<dbReference type="Pfam" id="PF07690">
    <property type="entry name" value="MFS_1"/>
    <property type="match status" value="1"/>
</dbReference>
<keyword evidence="2 5" id="KW-0812">Transmembrane</keyword>
<dbReference type="InterPro" id="IPR011701">
    <property type="entry name" value="MFS"/>
</dbReference>
<dbReference type="PANTHER" id="PTHR23502:SF164">
    <property type="entry name" value="MAJOR FACILITATOR SUPERFAMILY (MFS) PROFILE DOMAIN-CONTAINING PROTEIN"/>
    <property type="match status" value="1"/>
</dbReference>
<evidence type="ECO:0000256" key="4">
    <source>
        <dbReference type="ARBA" id="ARBA00023136"/>
    </source>
</evidence>
<evidence type="ECO:0000313" key="6">
    <source>
        <dbReference type="EMBL" id="KAK4150456.1"/>
    </source>
</evidence>
<feature type="transmembrane region" description="Helical" evidence="5">
    <location>
        <begin position="314"/>
        <end position="334"/>
    </location>
</feature>
<feature type="transmembrane region" description="Helical" evidence="5">
    <location>
        <begin position="138"/>
        <end position="158"/>
    </location>
</feature>
<dbReference type="SUPFAM" id="SSF103473">
    <property type="entry name" value="MFS general substrate transporter"/>
    <property type="match status" value="1"/>
</dbReference>
<accession>A0AAN6ZVK3</accession>
<feature type="transmembrane region" description="Helical" evidence="5">
    <location>
        <begin position="231"/>
        <end position="252"/>
    </location>
</feature>
<dbReference type="Proteomes" id="UP001302745">
    <property type="component" value="Unassembled WGS sequence"/>
</dbReference>
<reference evidence="6" key="2">
    <citation type="submission" date="2023-05" db="EMBL/GenBank/DDBJ databases">
        <authorList>
            <consortium name="Lawrence Berkeley National Laboratory"/>
            <person name="Steindorff A."/>
            <person name="Hensen N."/>
            <person name="Bonometti L."/>
            <person name="Westerberg I."/>
            <person name="Brannstrom I.O."/>
            <person name="Guillou S."/>
            <person name="Cros-Aarteil S."/>
            <person name="Calhoun S."/>
            <person name="Haridas S."/>
            <person name="Kuo A."/>
            <person name="Mondo S."/>
            <person name="Pangilinan J."/>
            <person name="Riley R."/>
            <person name="Labutti K."/>
            <person name="Andreopoulos B."/>
            <person name="Lipzen A."/>
            <person name="Chen C."/>
            <person name="Yanf M."/>
            <person name="Daum C."/>
            <person name="Ng V."/>
            <person name="Clum A."/>
            <person name="Ohm R."/>
            <person name="Martin F."/>
            <person name="Silar P."/>
            <person name="Natvig D."/>
            <person name="Lalanne C."/>
            <person name="Gautier V."/>
            <person name="Ament-Velasquez S.L."/>
            <person name="Kruys A."/>
            <person name="Hutchinson M.I."/>
            <person name="Powell A.J."/>
            <person name="Barry K."/>
            <person name="Miller A.N."/>
            <person name="Grigoriev I.V."/>
            <person name="Debuchy R."/>
            <person name="Gladieux P."/>
            <person name="Thoren M.H."/>
            <person name="Johannesson H."/>
        </authorList>
    </citation>
    <scope>NUCLEOTIDE SEQUENCE</scope>
    <source>
        <strain evidence="6">CBS 538.74</strain>
    </source>
</reference>
<protein>
    <submittedName>
        <fullName evidence="6">Major facilitator superfamily domain-containing protein</fullName>
    </submittedName>
</protein>
<evidence type="ECO:0000256" key="5">
    <source>
        <dbReference type="SAM" id="Phobius"/>
    </source>
</evidence>
<comment type="caution">
    <text evidence="6">The sequence shown here is derived from an EMBL/GenBank/DDBJ whole genome shotgun (WGS) entry which is preliminary data.</text>
</comment>
<keyword evidence="7" id="KW-1185">Reference proteome</keyword>
<gene>
    <name evidence="6" type="ORF">C8A00DRAFT_46164</name>
</gene>
<feature type="transmembrane region" description="Helical" evidence="5">
    <location>
        <begin position="50"/>
        <end position="71"/>
    </location>
</feature>
<feature type="transmembrane region" description="Helical" evidence="5">
    <location>
        <begin position="108"/>
        <end position="126"/>
    </location>
</feature>
<evidence type="ECO:0000256" key="3">
    <source>
        <dbReference type="ARBA" id="ARBA00022989"/>
    </source>
</evidence>
<evidence type="ECO:0000256" key="2">
    <source>
        <dbReference type="ARBA" id="ARBA00022692"/>
    </source>
</evidence>
<evidence type="ECO:0000313" key="7">
    <source>
        <dbReference type="Proteomes" id="UP001302745"/>
    </source>
</evidence>
<sequence>MGAIVTQVREMYPSEDQVRVANLLTFPTLFMGIGNLLAMPLCVAIGRRPVFLMSLVVLVASGIWCACSSSLSSHIAARNTLSMAAGQSEALVAFMVQEMHFLHQRGRAATWNAAIQGAGTGAMFVANTYLVPAWGVRWWYGVITIINGVLLLAAFFLVPETLYDRILEDEENEARNPGDGAKVARVTTTTNHTLDPDRYGGRTWRHDLKIFHFALRWSETWIFYKVAGQSFLIPSIVWLLLLNGAFRGVYVFQSSTFAPVLLRPPYLFKFEFLGFVQLEIVVANLIALPVIGYGSDWNIKLMSRMNKGVCHPEYRLLSVILPSIIAVVSCVIYGQTAQHPEKWSWAGIVIPYAAGFLAFLGANTVAITYVVDSWPAEAGPMLLVVAAGRGFISFGLSYAMVPWVEENGYDGSMRDLAIVCGVFALLGIPCYFFGRKMRLWSQKRLYPSLV</sequence>
<organism evidence="6 7">
    <name type="scientific">Chaetomidium leptoderma</name>
    <dbReference type="NCBI Taxonomy" id="669021"/>
    <lineage>
        <taxon>Eukaryota</taxon>
        <taxon>Fungi</taxon>
        <taxon>Dikarya</taxon>
        <taxon>Ascomycota</taxon>
        <taxon>Pezizomycotina</taxon>
        <taxon>Sordariomycetes</taxon>
        <taxon>Sordariomycetidae</taxon>
        <taxon>Sordariales</taxon>
        <taxon>Chaetomiaceae</taxon>
        <taxon>Chaetomidium</taxon>
    </lineage>
</organism>
<comment type="subcellular location">
    <subcellularLocation>
        <location evidence="1">Membrane</location>
        <topology evidence="1">Multi-pass membrane protein</topology>
    </subcellularLocation>
</comment>
<dbReference type="GO" id="GO:0005886">
    <property type="term" value="C:plasma membrane"/>
    <property type="evidence" value="ECO:0007669"/>
    <property type="project" value="TreeGrafter"/>
</dbReference>
<keyword evidence="4 5" id="KW-0472">Membrane</keyword>
<evidence type="ECO:0000256" key="1">
    <source>
        <dbReference type="ARBA" id="ARBA00004141"/>
    </source>
</evidence>
<reference evidence="6" key="1">
    <citation type="journal article" date="2023" name="Mol. Phylogenet. Evol.">
        <title>Genome-scale phylogeny and comparative genomics of the fungal order Sordariales.</title>
        <authorList>
            <person name="Hensen N."/>
            <person name="Bonometti L."/>
            <person name="Westerberg I."/>
            <person name="Brannstrom I.O."/>
            <person name="Guillou S."/>
            <person name="Cros-Aarteil S."/>
            <person name="Calhoun S."/>
            <person name="Haridas S."/>
            <person name="Kuo A."/>
            <person name="Mondo S."/>
            <person name="Pangilinan J."/>
            <person name="Riley R."/>
            <person name="LaButti K."/>
            <person name="Andreopoulos B."/>
            <person name="Lipzen A."/>
            <person name="Chen C."/>
            <person name="Yan M."/>
            <person name="Daum C."/>
            <person name="Ng V."/>
            <person name="Clum A."/>
            <person name="Steindorff A."/>
            <person name="Ohm R.A."/>
            <person name="Martin F."/>
            <person name="Silar P."/>
            <person name="Natvig D.O."/>
            <person name="Lalanne C."/>
            <person name="Gautier V."/>
            <person name="Ament-Velasquez S.L."/>
            <person name="Kruys A."/>
            <person name="Hutchinson M.I."/>
            <person name="Powell A.J."/>
            <person name="Barry K."/>
            <person name="Miller A.N."/>
            <person name="Grigoriev I.V."/>
            <person name="Debuchy R."/>
            <person name="Gladieux P."/>
            <person name="Hiltunen Thoren M."/>
            <person name="Johannesson H."/>
        </authorList>
    </citation>
    <scope>NUCLEOTIDE SEQUENCE</scope>
    <source>
        <strain evidence="6">CBS 538.74</strain>
    </source>
</reference>
<feature type="transmembrane region" description="Helical" evidence="5">
    <location>
        <begin position="416"/>
        <end position="434"/>
    </location>
</feature>
<dbReference type="GO" id="GO:0022857">
    <property type="term" value="F:transmembrane transporter activity"/>
    <property type="evidence" value="ECO:0007669"/>
    <property type="project" value="InterPro"/>
</dbReference>